<sequence>MTLVFSLYSVITMRSLSRSCFLSRPCSHSHAHCCLKNSTTICAIHRRETLTLLVDRIERCFGVLKCNGYQIVGRTLPMESDQHPKIYRMKLWATNEVLDKIRVDVASQLSAGIHRKNSWKEDRGC</sequence>
<reference evidence="1 2" key="1">
    <citation type="journal article" date="2022" name="Plant J.">
        <title>Chromosome-level genome of Camellia lanceoleosa provides a valuable resource for understanding genome evolution and self-incompatibility.</title>
        <authorList>
            <person name="Gong W."/>
            <person name="Xiao S."/>
            <person name="Wang L."/>
            <person name="Liao Z."/>
            <person name="Chang Y."/>
            <person name="Mo W."/>
            <person name="Hu G."/>
            <person name="Li W."/>
            <person name="Zhao G."/>
            <person name="Zhu H."/>
            <person name="Hu X."/>
            <person name="Ji K."/>
            <person name="Xiang X."/>
            <person name="Song Q."/>
            <person name="Yuan D."/>
            <person name="Jin S."/>
            <person name="Zhang L."/>
        </authorList>
    </citation>
    <scope>NUCLEOTIDE SEQUENCE [LARGE SCALE GENOMIC DNA]</scope>
    <source>
        <strain evidence="1">SQ_2022a</strain>
    </source>
</reference>
<organism evidence="1 2">
    <name type="scientific">Camellia lanceoleosa</name>
    <dbReference type="NCBI Taxonomy" id="1840588"/>
    <lineage>
        <taxon>Eukaryota</taxon>
        <taxon>Viridiplantae</taxon>
        <taxon>Streptophyta</taxon>
        <taxon>Embryophyta</taxon>
        <taxon>Tracheophyta</taxon>
        <taxon>Spermatophyta</taxon>
        <taxon>Magnoliopsida</taxon>
        <taxon>eudicotyledons</taxon>
        <taxon>Gunneridae</taxon>
        <taxon>Pentapetalae</taxon>
        <taxon>asterids</taxon>
        <taxon>Ericales</taxon>
        <taxon>Theaceae</taxon>
        <taxon>Camellia</taxon>
    </lineage>
</organism>
<proteinExistence type="predicted"/>
<keyword evidence="1" id="KW-0687">Ribonucleoprotein</keyword>
<name>A0ACC0IIB3_9ERIC</name>
<dbReference type="EMBL" id="CM045760">
    <property type="protein sequence ID" value="KAI8025285.1"/>
    <property type="molecule type" value="Genomic_DNA"/>
</dbReference>
<evidence type="ECO:0000313" key="1">
    <source>
        <dbReference type="EMBL" id="KAI8025285.1"/>
    </source>
</evidence>
<keyword evidence="2" id="KW-1185">Reference proteome</keyword>
<dbReference type="Proteomes" id="UP001060215">
    <property type="component" value="Chromosome 3"/>
</dbReference>
<protein>
    <submittedName>
        <fullName evidence="1">60S ribosomal protein L18a-1</fullName>
    </submittedName>
</protein>
<accession>A0ACC0IIB3</accession>
<gene>
    <name evidence="1" type="ORF">LOK49_LG02G01690</name>
</gene>
<evidence type="ECO:0000313" key="2">
    <source>
        <dbReference type="Proteomes" id="UP001060215"/>
    </source>
</evidence>
<keyword evidence="1" id="KW-0689">Ribosomal protein</keyword>
<comment type="caution">
    <text evidence="1">The sequence shown here is derived from an EMBL/GenBank/DDBJ whole genome shotgun (WGS) entry which is preliminary data.</text>
</comment>